<dbReference type="Gene3D" id="2.120.10.80">
    <property type="entry name" value="Kelch-type beta propeller"/>
    <property type="match status" value="1"/>
</dbReference>
<proteinExistence type="predicted"/>
<reference evidence="1" key="1">
    <citation type="journal article" date="2014" name="Front. Microbiol.">
        <title>High frequency of phylogenetically diverse reductive dehalogenase-homologous genes in deep subseafloor sedimentary metagenomes.</title>
        <authorList>
            <person name="Kawai M."/>
            <person name="Futagami T."/>
            <person name="Toyoda A."/>
            <person name="Takaki Y."/>
            <person name="Nishi S."/>
            <person name="Hori S."/>
            <person name="Arai W."/>
            <person name="Tsubouchi T."/>
            <person name="Morono Y."/>
            <person name="Uchiyama I."/>
            <person name="Ito T."/>
            <person name="Fujiyama A."/>
            <person name="Inagaki F."/>
            <person name="Takami H."/>
        </authorList>
    </citation>
    <scope>NUCLEOTIDE SEQUENCE</scope>
    <source>
        <strain evidence="1">Expedition CK06-06</strain>
    </source>
</reference>
<dbReference type="SUPFAM" id="SSF117281">
    <property type="entry name" value="Kelch motif"/>
    <property type="match status" value="1"/>
</dbReference>
<evidence type="ECO:0008006" key="2">
    <source>
        <dbReference type="Google" id="ProtNLM"/>
    </source>
</evidence>
<organism evidence="1">
    <name type="scientific">marine sediment metagenome</name>
    <dbReference type="NCBI Taxonomy" id="412755"/>
    <lineage>
        <taxon>unclassified sequences</taxon>
        <taxon>metagenomes</taxon>
        <taxon>ecological metagenomes</taxon>
    </lineage>
</organism>
<evidence type="ECO:0000313" key="1">
    <source>
        <dbReference type="EMBL" id="GAG76010.1"/>
    </source>
</evidence>
<comment type="caution">
    <text evidence="1">The sequence shown here is derived from an EMBL/GenBank/DDBJ whole genome shotgun (WGS) entry which is preliminary data.</text>
</comment>
<dbReference type="Pfam" id="PF24996">
    <property type="entry name" value="NANM"/>
    <property type="match status" value="1"/>
</dbReference>
<dbReference type="AlphaFoldDB" id="X1A1V3"/>
<name>X1A1V3_9ZZZZ</name>
<dbReference type="InterPro" id="IPR015915">
    <property type="entry name" value="Kelch-typ_b-propeller"/>
</dbReference>
<dbReference type="EMBL" id="BART01017265">
    <property type="protein sequence ID" value="GAG76010.1"/>
    <property type="molecule type" value="Genomic_DNA"/>
</dbReference>
<sequence>MKFGIANLLTGFLLPSTFLALFYTSAFGSESLLKWTELPPLPPAPGQEVQVGLAGAFAGVHNDVLILAGGANFPDSPPWEGGQKVWHDDIYVLQRDKEGNYHWLTNATLKLPMALAYGVSITTDKGIIIIGGCDAEHCYNNVFRLQWDATERSIDIKSLPSLPCPGPSSDDACDGQGML</sequence>
<accession>X1A1V3</accession>
<protein>
    <recommendedName>
        <fullName evidence="2">Glyoxal oxidase N-terminal domain-containing protein</fullName>
    </recommendedName>
</protein>
<dbReference type="InterPro" id="IPR056734">
    <property type="entry name" value="NANM"/>
</dbReference>
<gene>
    <name evidence="1" type="ORF">S01H4_32915</name>
</gene>